<dbReference type="SUPFAM" id="SSF51338">
    <property type="entry name" value="Composite domain of metallo-dependent hydrolases"/>
    <property type="match status" value="1"/>
</dbReference>
<organism evidence="2 5">
    <name type="scientific">Mycobacteroides salmoniphilum</name>
    <dbReference type="NCBI Taxonomy" id="404941"/>
    <lineage>
        <taxon>Bacteria</taxon>
        <taxon>Bacillati</taxon>
        <taxon>Actinomycetota</taxon>
        <taxon>Actinomycetes</taxon>
        <taxon>Mycobacteriales</taxon>
        <taxon>Mycobacteriaceae</taxon>
        <taxon>Mycobacteroides</taxon>
    </lineage>
</organism>
<keyword evidence="4" id="KW-1185">Reference proteome</keyword>
<dbReference type="SUPFAM" id="SSF51556">
    <property type="entry name" value="Metallo-dependent hydrolases"/>
    <property type="match status" value="1"/>
</dbReference>
<accession>A0A4R8SDL1</accession>
<evidence type="ECO:0000313" key="2">
    <source>
        <dbReference type="EMBL" id="TDZ93501.1"/>
    </source>
</evidence>
<feature type="domain" description="Amidohydrolase 3" evidence="1">
    <location>
        <begin position="34"/>
        <end position="525"/>
    </location>
</feature>
<evidence type="ECO:0000313" key="5">
    <source>
        <dbReference type="Proteomes" id="UP000295685"/>
    </source>
</evidence>
<gene>
    <name evidence="2" type="primary">nfdA_1</name>
    <name evidence="3" type="ORF">CCUG60883_00045</name>
    <name evidence="2" type="ORF">CCUG60885_03104</name>
</gene>
<proteinExistence type="predicted"/>
<dbReference type="InterPro" id="IPR011059">
    <property type="entry name" value="Metal-dep_hydrolase_composite"/>
</dbReference>
<comment type="caution">
    <text evidence="2">The sequence shown here is derived from an EMBL/GenBank/DDBJ whole genome shotgun (WGS) entry which is preliminary data.</text>
</comment>
<dbReference type="PANTHER" id="PTHR22642">
    <property type="entry name" value="IMIDAZOLONEPROPIONASE"/>
    <property type="match status" value="1"/>
</dbReference>
<dbReference type="EMBL" id="PECM01000001">
    <property type="protein sequence ID" value="TEA09284.1"/>
    <property type="molecule type" value="Genomic_DNA"/>
</dbReference>
<dbReference type="CDD" id="cd01300">
    <property type="entry name" value="YtcJ_like"/>
    <property type="match status" value="1"/>
</dbReference>
<dbReference type="Pfam" id="PF07969">
    <property type="entry name" value="Amidohydro_3"/>
    <property type="match status" value="1"/>
</dbReference>
<protein>
    <submittedName>
        <fullName evidence="2">N-substituted formamide deformylase</fullName>
        <ecNumber evidence="2">3.5.1.91</ecNumber>
    </submittedName>
</protein>
<evidence type="ECO:0000313" key="3">
    <source>
        <dbReference type="EMBL" id="TEA09284.1"/>
    </source>
</evidence>
<dbReference type="InterPro" id="IPR033932">
    <property type="entry name" value="YtcJ-like"/>
</dbReference>
<keyword evidence="2" id="KW-0378">Hydrolase</keyword>
<name>A0A4R8SDL1_9MYCO</name>
<dbReference type="Gene3D" id="3.20.20.140">
    <property type="entry name" value="Metal-dependent hydrolases"/>
    <property type="match status" value="1"/>
</dbReference>
<reference evidence="4 5" key="1">
    <citation type="journal article" date="2019" name="Sci. Rep.">
        <title>Extended insight into the Mycobacterium chelonae-abscessus complex through whole genome sequencing of Mycobacterium salmoniphilum outbreak and Mycobacterium salmoniphilum-like strains.</title>
        <authorList>
            <person name="Behra P.R.K."/>
            <person name="Das S."/>
            <person name="Pettersson B.M.F."/>
            <person name="Shirreff L."/>
            <person name="DuCote T."/>
            <person name="Jacobsson K.G."/>
            <person name="Ennis D.G."/>
            <person name="Kirsebom L.A."/>
        </authorList>
    </citation>
    <scope>NUCLEOTIDE SEQUENCE [LARGE SCALE GENOMIC DNA]</scope>
    <source>
        <strain evidence="3 4">CCUG 60883</strain>
        <strain evidence="2 5">CCUG 60885</strain>
    </source>
</reference>
<dbReference type="Proteomes" id="UP000294844">
    <property type="component" value="Unassembled WGS sequence"/>
</dbReference>
<dbReference type="GO" id="GO:0016810">
    <property type="term" value="F:hydrolase activity, acting on carbon-nitrogen (but not peptide) bonds"/>
    <property type="evidence" value="ECO:0007669"/>
    <property type="project" value="InterPro"/>
</dbReference>
<dbReference type="EMBL" id="PECK01000006">
    <property type="protein sequence ID" value="TDZ93501.1"/>
    <property type="molecule type" value="Genomic_DNA"/>
</dbReference>
<dbReference type="OrthoDB" id="3173428at2"/>
<dbReference type="InterPro" id="IPR013108">
    <property type="entry name" value="Amidohydro_3"/>
</dbReference>
<dbReference type="RefSeq" id="WP_134147414.1">
    <property type="nucleotide sequence ID" value="NZ_PECK01000006.1"/>
</dbReference>
<dbReference type="InterPro" id="IPR032466">
    <property type="entry name" value="Metal_Hydrolase"/>
</dbReference>
<dbReference type="Gene3D" id="3.10.310.70">
    <property type="match status" value="1"/>
</dbReference>
<dbReference type="PANTHER" id="PTHR22642:SF2">
    <property type="entry name" value="PROTEIN LONG AFTER FAR-RED 3"/>
    <property type="match status" value="1"/>
</dbReference>
<sequence length="529" mass="57605">MDSPFTRHNAVAVRSGRVTALGETARSARGRTTEVINLAGRAVLPGFIDAHVHPVVAGIESQQADLTSATTVNECLEAISIYARTNPDREWITGGGWSMELFDGGMPSRQLLDAVVPDRPVYLVNRDHHGAWTNTCALQRASLDSTTIDPTDGRIERDHTGAPTGVFQEGAMGLVAQHIPPLSARERLSGLLAAQRLLHSYGITGWQDALLGNSPLMPDVTGAYLDAIATGQLTAKVVGALWWDRTRDTEQIEELCERREIHRQSGFDTSTVKIMQDGIAENFTAAMIEPYFDCCGHHTQNRGLSFVDPNLLCRCVTELDQLGFQVHFHALGDRAVREALDAVEAARRTNGWTDNRHHLAHLQVVAPVDIPRFQQWGAAATIQPLWATHEPQMDELTIPFLGTDRAAQQYPFAALARSGAVVAAGSDWPVSSPNPWEAIHVAVTRRAVGTSDKPFLPEQRIGLGTAITAYTAGSAYLNHRDGTGAIRIGHTADLIVLNCDPFRLPQDAIGHTAVDMTFINGNCVHETSR</sequence>
<evidence type="ECO:0000259" key="1">
    <source>
        <dbReference type="Pfam" id="PF07969"/>
    </source>
</evidence>
<dbReference type="Gene3D" id="2.30.40.10">
    <property type="entry name" value="Urease, subunit C, domain 1"/>
    <property type="match status" value="1"/>
</dbReference>
<dbReference type="AlphaFoldDB" id="A0A4R8SDL1"/>
<evidence type="ECO:0000313" key="4">
    <source>
        <dbReference type="Proteomes" id="UP000294844"/>
    </source>
</evidence>
<dbReference type="EC" id="3.5.1.91" evidence="2"/>
<dbReference type="Proteomes" id="UP000295685">
    <property type="component" value="Unassembled WGS sequence"/>
</dbReference>